<dbReference type="EMBL" id="KE344683">
    <property type="protein sequence ID" value="EXB75632.1"/>
    <property type="molecule type" value="Genomic_DNA"/>
</dbReference>
<feature type="region of interest" description="Disordered" evidence="1">
    <location>
        <begin position="130"/>
        <end position="168"/>
    </location>
</feature>
<feature type="compositionally biased region" description="Pro residues" evidence="1">
    <location>
        <begin position="38"/>
        <end position="60"/>
    </location>
</feature>
<dbReference type="KEGG" id="mnt:21408777"/>
<evidence type="ECO:0000313" key="3">
    <source>
        <dbReference type="Proteomes" id="UP000030645"/>
    </source>
</evidence>
<feature type="region of interest" description="Disordered" evidence="1">
    <location>
        <begin position="1"/>
        <end position="98"/>
    </location>
</feature>
<dbReference type="PANTHER" id="PTHR33871:SF18">
    <property type="entry name" value="F24J8.12 PROTEIN"/>
    <property type="match status" value="1"/>
</dbReference>
<keyword evidence="3" id="KW-1185">Reference proteome</keyword>
<feature type="compositionally biased region" description="Low complexity" evidence="1">
    <location>
        <begin position="236"/>
        <end position="253"/>
    </location>
</feature>
<proteinExistence type="predicted"/>
<dbReference type="OrthoDB" id="1745046at2759"/>
<organism evidence="2 3">
    <name type="scientific">Morus notabilis</name>
    <dbReference type="NCBI Taxonomy" id="981085"/>
    <lineage>
        <taxon>Eukaryota</taxon>
        <taxon>Viridiplantae</taxon>
        <taxon>Streptophyta</taxon>
        <taxon>Embryophyta</taxon>
        <taxon>Tracheophyta</taxon>
        <taxon>Spermatophyta</taxon>
        <taxon>Magnoliopsida</taxon>
        <taxon>eudicotyledons</taxon>
        <taxon>Gunneridae</taxon>
        <taxon>Pentapetalae</taxon>
        <taxon>rosids</taxon>
        <taxon>fabids</taxon>
        <taxon>Rosales</taxon>
        <taxon>Moraceae</taxon>
        <taxon>Moreae</taxon>
        <taxon>Morus</taxon>
    </lineage>
</organism>
<feature type="region of interest" description="Disordered" evidence="1">
    <location>
        <begin position="205"/>
        <end position="253"/>
    </location>
</feature>
<feature type="compositionally biased region" description="Low complexity" evidence="1">
    <location>
        <begin position="152"/>
        <end position="167"/>
    </location>
</feature>
<dbReference type="AlphaFoldDB" id="W9R847"/>
<sequence length="308" mass="33956">MGSCISKCRPEKSSHNSHEEEDETQFSYVQDKLVIISQPPPKMQIPPKPKQISSPSPPTSPSASTSSAASSFTCSSTNTATSRSISSSSSSSALSKGCYRSSSFTNEFLWSCYKENPHIIRISSIKENSVNSKAPTVKPVVSTSTPKKRLRSSSPSSITTTTTLTRQKSFRRDHHNCGTLTRSSSPSPSRRFVNGDLTNLQKIKESQRHSKRVVSTNSTSFSRTDNIINFRPPSPNNNNNNSSTSNARLLTSSRSTREQYCKNNIHWIGSKIDEIAVTEALADQHELDGVLMEDIDNPLISLDCFIFL</sequence>
<dbReference type="Proteomes" id="UP000030645">
    <property type="component" value="Unassembled WGS sequence"/>
</dbReference>
<name>W9R847_9ROSA</name>
<evidence type="ECO:0000313" key="2">
    <source>
        <dbReference type="EMBL" id="EXB75632.1"/>
    </source>
</evidence>
<feature type="compositionally biased region" description="Low complexity" evidence="1">
    <location>
        <begin position="61"/>
        <end position="95"/>
    </location>
</feature>
<reference evidence="3" key="1">
    <citation type="submission" date="2013-01" db="EMBL/GenBank/DDBJ databases">
        <title>Draft Genome Sequence of a Mulberry Tree, Morus notabilis C.K. Schneid.</title>
        <authorList>
            <person name="He N."/>
            <person name="Zhao S."/>
        </authorList>
    </citation>
    <scope>NUCLEOTIDE SEQUENCE</scope>
</reference>
<gene>
    <name evidence="2" type="ORF">L484_026108</name>
</gene>
<feature type="compositionally biased region" description="Basic and acidic residues" evidence="1">
    <location>
        <begin position="8"/>
        <end position="18"/>
    </location>
</feature>
<dbReference type="eggNOG" id="ENOG502RZBZ">
    <property type="taxonomic scope" value="Eukaryota"/>
</dbReference>
<evidence type="ECO:0000256" key="1">
    <source>
        <dbReference type="SAM" id="MobiDB-lite"/>
    </source>
</evidence>
<accession>W9R847</accession>
<protein>
    <submittedName>
        <fullName evidence="2">Uncharacterized protein</fullName>
    </submittedName>
</protein>
<feature type="compositionally biased region" description="Polar residues" evidence="1">
    <location>
        <begin position="213"/>
        <end position="227"/>
    </location>
</feature>
<dbReference type="PANTHER" id="PTHR33871">
    <property type="entry name" value="OS05G0503100 PROTEIN-RELATED"/>
    <property type="match status" value="1"/>
</dbReference>